<keyword evidence="6" id="KW-1185">Reference proteome</keyword>
<dbReference type="SUPFAM" id="SSF54197">
    <property type="entry name" value="HIT-like"/>
    <property type="match status" value="1"/>
</dbReference>
<dbReference type="CDD" id="cd01277">
    <property type="entry name" value="HINT_subgroup"/>
    <property type="match status" value="1"/>
</dbReference>
<dbReference type="Proteomes" id="UP000325614">
    <property type="component" value="Chromosome"/>
</dbReference>
<feature type="domain" description="HIT" evidence="4">
    <location>
        <begin position="7"/>
        <end position="114"/>
    </location>
</feature>
<name>A0A5P9K126_9HYPH</name>
<evidence type="ECO:0000256" key="2">
    <source>
        <dbReference type="PIRSR" id="PIRSR601310-3"/>
    </source>
</evidence>
<dbReference type="PROSITE" id="PS51084">
    <property type="entry name" value="HIT_2"/>
    <property type="match status" value="1"/>
</dbReference>
<feature type="active site" description="Tele-AMP-histidine intermediate" evidence="1">
    <location>
        <position position="101"/>
    </location>
</feature>
<dbReference type="InterPro" id="IPR001310">
    <property type="entry name" value="Histidine_triad_HIT"/>
</dbReference>
<evidence type="ECO:0000313" key="5">
    <source>
        <dbReference type="EMBL" id="QFU15934.1"/>
    </source>
</evidence>
<proteinExistence type="predicted"/>
<dbReference type="GO" id="GO:0009117">
    <property type="term" value="P:nucleotide metabolic process"/>
    <property type="evidence" value="ECO:0007669"/>
    <property type="project" value="TreeGrafter"/>
</dbReference>
<evidence type="ECO:0000256" key="3">
    <source>
        <dbReference type="PROSITE-ProRule" id="PRU00464"/>
    </source>
</evidence>
<dbReference type="Gene3D" id="3.30.428.10">
    <property type="entry name" value="HIT-like"/>
    <property type="match status" value="1"/>
</dbReference>
<dbReference type="InterPro" id="IPR011146">
    <property type="entry name" value="HIT-like"/>
</dbReference>
<feature type="short sequence motif" description="Histidine triad motif" evidence="2 3">
    <location>
        <begin position="99"/>
        <end position="103"/>
    </location>
</feature>
<reference evidence="5 6" key="1">
    <citation type="submission" date="2019-10" db="EMBL/GenBank/DDBJ databases">
        <title>Isolation, Identification of Microvirga thermotolerans HR1, a novel thermophilic bacterium and Comparative Genomics of the genus Microvirga.</title>
        <authorList>
            <person name="Li J."/>
            <person name="Zhang W."/>
            <person name="Lin M."/>
            <person name="Wang J."/>
        </authorList>
    </citation>
    <scope>NUCLEOTIDE SEQUENCE [LARGE SCALE GENOMIC DNA]</scope>
    <source>
        <strain evidence="5 6">HR1</strain>
    </source>
</reference>
<organism evidence="5 6">
    <name type="scientific">Microvirga thermotolerans</name>
    <dbReference type="NCBI Taxonomy" id="2651334"/>
    <lineage>
        <taxon>Bacteria</taxon>
        <taxon>Pseudomonadati</taxon>
        <taxon>Pseudomonadota</taxon>
        <taxon>Alphaproteobacteria</taxon>
        <taxon>Hyphomicrobiales</taxon>
        <taxon>Methylobacteriaceae</taxon>
        <taxon>Microvirga</taxon>
    </lineage>
</organism>
<dbReference type="GO" id="GO:0003824">
    <property type="term" value="F:catalytic activity"/>
    <property type="evidence" value="ECO:0007669"/>
    <property type="project" value="InterPro"/>
</dbReference>
<dbReference type="Pfam" id="PF01230">
    <property type="entry name" value="HIT"/>
    <property type="match status" value="1"/>
</dbReference>
<dbReference type="PRINTS" id="PR00332">
    <property type="entry name" value="HISTRIAD"/>
</dbReference>
<dbReference type="KEGG" id="mico:GDR74_06695"/>
<accession>A0A5P9K126</accession>
<dbReference type="PANTHER" id="PTHR46648">
    <property type="entry name" value="HIT FAMILY PROTEIN 1"/>
    <property type="match status" value="1"/>
</dbReference>
<dbReference type="InterPro" id="IPR036265">
    <property type="entry name" value="HIT-like_sf"/>
</dbReference>
<evidence type="ECO:0000256" key="1">
    <source>
        <dbReference type="PIRSR" id="PIRSR601310-1"/>
    </source>
</evidence>
<dbReference type="PANTHER" id="PTHR46648:SF1">
    <property type="entry name" value="ADENOSINE 5'-MONOPHOSPHORAMIDASE HNT1"/>
    <property type="match status" value="1"/>
</dbReference>
<dbReference type="EMBL" id="CP045423">
    <property type="protein sequence ID" value="QFU15934.1"/>
    <property type="molecule type" value="Genomic_DNA"/>
</dbReference>
<gene>
    <name evidence="5" type="ORF">GDR74_06695</name>
</gene>
<sequence length="143" mass="16298">MYDETNVFARILRNELPCHKVYETGHVLAFMDVMPRSDGHILVIPKAKVRTIFDIADEDLQHLFRAVQLISRAAMEAMSSDGVSLIQSNESAAGQVVFHMHVHVIPRWTGVEMRPHTSAMEEPEVLESIAARYRRVIEQMDGR</sequence>
<dbReference type="InterPro" id="IPR039384">
    <property type="entry name" value="HINT"/>
</dbReference>
<dbReference type="AlphaFoldDB" id="A0A5P9K126"/>
<evidence type="ECO:0000313" key="6">
    <source>
        <dbReference type="Proteomes" id="UP000325614"/>
    </source>
</evidence>
<protein>
    <submittedName>
        <fullName evidence="5">HIT domain-containing protein</fullName>
    </submittedName>
</protein>
<evidence type="ECO:0000259" key="4">
    <source>
        <dbReference type="PROSITE" id="PS51084"/>
    </source>
</evidence>
<dbReference type="RefSeq" id="WP_152585579.1">
    <property type="nucleotide sequence ID" value="NZ_CP045423.1"/>
</dbReference>